<feature type="compositionally biased region" description="Basic and acidic residues" evidence="1">
    <location>
        <begin position="45"/>
        <end position="58"/>
    </location>
</feature>
<reference evidence="2" key="1">
    <citation type="submission" date="2019-02" db="EMBL/GenBank/DDBJ databases">
        <authorList>
            <person name="Gruber-Vodicka R. H."/>
            <person name="Seah K. B. B."/>
        </authorList>
    </citation>
    <scope>NUCLEOTIDE SEQUENCE</scope>
    <source>
        <strain evidence="2">BECK_BZ106</strain>
    </source>
</reference>
<feature type="region of interest" description="Disordered" evidence="1">
    <location>
        <begin position="1"/>
        <end position="70"/>
    </location>
</feature>
<gene>
    <name evidence="2" type="ORF">BECKFW1821B_GA0114236_102411</name>
</gene>
<proteinExistence type="predicted"/>
<evidence type="ECO:0000256" key="1">
    <source>
        <dbReference type="SAM" id="MobiDB-lite"/>
    </source>
</evidence>
<accession>A0A450SPA0</accession>
<evidence type="ECO:0000313" key="2">
    <source>
        <dbReference type="EMBL" id="VFJ55772.1"/>
    </source>
</evidence>
<dbReference type="AlphaFoldDB" id="A0A450SPA0"/>
<name>A0A450SPA0_9GAMM</name>
<protein>
    <submittedName>
        <fullName evidence="2">Uncharacterized protein</fullName>
    </submittedName>
</protein>
<organism evidence="2">
    <name type="scientific">Candidatus Kentrum sp. FW</name>
    <dbReference type="NCBI Taxonomy" id="2126338"/>
    <lineage>
        <taxon>Bacteria</taxon>
        <taxon>Pseudomonadati</taxon>
        <taxon>Pseudomonadota</taxon>
        <taxon>Gammaproteobacteria</taxon>
        <taxon>Candidatus Kentrum</taxon>
    </lineage>
</organism>
<feature type="compositionally biased region" description="Polar residues" evidence="1">
    <location>
        <begin position="59"/>
        <end position="70"/>
    </location>
</feature>
<dbReference type="EMBL" id="CAADFD010000024">
    <property type="protein sequence ID" value="VFJ55772.1"/>
    <property type="molecule type" value="Genomic_DNA"/>
</dbReference>
<sequence>MVSNSGSVGRGKPFDVREQDSEITRRGSERGTTCLFRPQPGIPSTKEDAGNTGFDDHNWSPQVTRTVPVP</sequence>
<feature type="compositionally biased region" description="Basic and acidic residues" evidence="1">
    <location>
        <begin position="12"/>
        <end position="29"/>
    </location>
</feature>